<dbReference type="Proteomes" id="UP000319801">
    <property type="component" value="Unassembled WGS sequence"/>
</dbReference>
<sequence length="80" mass="9184">MSGVDSLLQVEEIRAQFHTHSQAKPSFLIRWVCKAAAYTTTSSIPARRAAAKRQTSERRKEAMRRKPYAFNLTNEQACWV</sequence>
<proteinExistence type="predicted"/>
<protein>
    <submittedName>
        <fullName evidence="1">Uncharacterized protein</fullName>
    </submittedName>
</protein>
<gene>
    <name evidence="1" type="ORF">Baya_10701</name>
</gene>
<organism evidence="1 2">
    <name type="scientific">Bagarius yarrelli</name>
    <name type="common">Goonch</name>
    <name type="synonym">Bagrus yarrelli</name>
    <dbReference type="NCBI Taxonomy" id="175774"/>
    <lineage>
        <taxon>Eukaryota</taxon>
        <taxon>Metazoa</taxon>
        <taxon>Chordata</taxon>
        <taxon>Craniata</taxon>
        <taxon>Vertebrata</taxon>
        <taxon>Euteleostomi</taxon>
        <taxon>Actinopterygii</taxon>
        <taxon>Neopterygii</taxon>
        <taxon>Teleostei</taxon>
        <taxon>Ostariophysi</taxon>
        <taxon>Siluriformes</taxon>
        <taxon>Sisoridae</taxon>
        <taxon>Sisorinae</taxon>
        <taxon>Bagarius</taxon>
    </lineage>
</organism>
<evidence type="ECO:0000313" key="1">
    <source>
        <dbReference type="EMBL" id="TSP09079.1"/>
    </source>
</evidence>
<name>A0A556UH53_BAGYA</name>
<comment type="caution">
    <text evidence="1">The sequence shown here is derived from an EMBL/GenBank/DDBJ whole genome shotgun (WGS) entry which is preliminary data.</text>
</comment>
<accession>A0A556UH53</accession>
<evidence type="ECO:0000313" key="2">
    <source>
        <dbReference type="Proteomes" id="UP000319801"/>
    </source>
</evidence>
<keyword evidence="2" id="KW-1185">Reference proteome</keyword>
<dbReference type="EMBL" id="VCAZ01000073">
    <property type="protein sequence ID" value="TSP09079.1"/>
    <property type="molecule type" value="Genomic_DNA"/>
</dbReference>
<dbReference type="AlphaFoldDB" id="A0A556UH53"/>
<reference evidence="1 2" key="1">
    <citation type="journal article" date="2019" name="Genome Biol. Evol.">
        <title>Whole-Genome Sequencing of the Giant Devil Catfish, Bagarius yarrelli.</title>
        <authorList>
            <person name="Jiang W."/>
            <person name="Lv Y."/>
            <person name="Cheng L."/>
            <person name="Yang K."/>
            <person name="Chao B."/>
            <person name="Wang X."/>
            <person name="Li Y."/>
            <person name="Pan X."/>
            <person name="You X."/>
            <person name="Zhang Y."/>
            <person name="Yang J."/>
            <person name="Li J."/>
            <person name="Zhang X."/>
            <person name="Liu S."/>
            <person name="Sun C."/>
            <person name="Yang J."/>
            <person name="Shi Q."/>
        </authorList>
    </citation>
    <scope>NUCLEOTIDE SEQUENCE [LARGE SCALE GENOMIC DNA]</scope>
    <source>
        <strain evidence="1">JWS20170419001</strain>
        <tissue evidence="1">Muscle</tissue>
    </source>
</reference>